<accession>A0ACA9SBE9</accession>
<comment type="caution">
    <text evidence="1">The sequence shown here is derived from an EMBL/GenBank/DDBJ whole genome shotgun (WGS) entry which is preliminary data.</text>
</comment>
<name>A0ACA9SBE9_9GLOM</name>
<keyword evidence="2" id="KW-1185">Reference proteome</keyword>
<organism evidence="1 2">
    <name type="scientific">Racocetra persica</name>
    <dbReference type="NCBI Taxonomy" id="160502"/>
    <lineage>
        <taxon>Eukaryota</taxon>
        <taxon>Fungi</taxon>
        <taxon>Fungi incertae sedis</taxon>
        <taxon>Mucoromycota</taxon>
        <taxon>Glomeromycotina</taxon>
        <taxon>Glomeromycetes</taxon>
        <taxon>Diversisporales</taxon>
        <taxon>Gigasporaceae</taxon>
        <taxon>Racocetra</taxon>
    </lineage>
</organism>
<proteinExistence type="predicted"/>
<sequence length="164" mass="19341">SVIMNAKYILELLDQSAVEKVWNVSRVTSQKINHIVFLLMDGLRLIATRWISRNLRADALKECAYHGQWFNKIPSSLTTDMTEQLFYGKIWGLAYTAVDKCLLHHDYKFVYFIEEYLDKIHKYKEIIMEYETQNHISVNNSNEHQAQNFVENDIANKENIELPI</sequence>
<evidence type="ECO:0000313" key="2">
    <source>
        <dbReference type="Proteomes" id="UP000789920"/>
    </source>
</evidence>
<evidence type="ECO:0000313" key="1">
    <source>
        <dbReference type="EMBL" id="CAG8834471.1"/>
    </source>
</evidence>
<gene>
    <name evidence="1" type="ORF">RPERSI_LOCUS29208</name>
</gene>
<dbReference type="EMBL" id="CAJVQC010109221">
    <property type="protein sequence ID" value="CAG8834471.1"/>
    <property type="molecule type" value="Genomic_DNA"/>
</dbReference>
<protein>
    <submittedName>
        <fullName evidence="1">21716_t:CDS:1</fullName>
    </submittedName>
</protein>
<dbReference type="Proteomes" id="UP000789920">
    <property type="component" value="Unassembled WGS sequence"/>
</dbReference>
<reference evidence="1" key="1">
    <citation type="submission" date="2021-06" db="EMBL/GenBank/DDBJ databases">
        <authorList>
            <person name="Kallberg Y."/>
            <person name="Tangrot J."/>
            <person name="Rosling A."/>
        </authorList>
    </citation>
    <scope>NUCLEOTIDE SEQUENCE</scope>
    <source>
        <strain evidence="1">MA461A</strain>
    </source>
</reference>
<feature type="non-terminal residue" evidence="1">
    <location>
        <position position="1"/>
    </location>
</feature>